<reference evidence="2 3" key="1">
    <citation type="submission" date="2017-05" db="EMBL/GenBank/DDBJ databases">
        <title>The Genome Sequence of Tsuchiyaea wingfieldii DSM 27421.</title>
        <authorList>
            <person name="Cuomo C."/>
            <person name="Passer A."/>
            <person name="Billmyre B."/>
            <person name="Heitman J."/>
        </authorList>
    </citation>
    <scope>NUCLEOTIDE SEQUENCE [LARGE SCALE GENOMIC DNA]</scope>
    <source>
        <strain evidence="2 3">DSM 27421</strain>
    </source>
</reference>
<feature type="region of interest" description="Disordered" evidence="1">
    <location>
        <begin position="147"/>
        <end position="231"/>
    </location>
</feature>
<organism evidence="2 3">
    <name type="scientific">Cryptococcus floricola</name>
    <dbReference type="NCBI Taxonomy" id="2591691"/>
    <lineage>
        <taxon>Eukaryota</taxon>
        <taxon>Fungi</taxon>
        <taxon>Dikarya</taxon>
        <taxon>Basidiomycota</taxon>
        <taxon>Agaricomycotina</taxon>
        <taxon>Tremellomycetes</taxon>
        <taxon>Tremellales</taxon>
        <taxon>Cryptococcaceae</taxon>
        <taxon>Cryptococcus</taxon>
    </lineage>
</organism>
<proteinExistence type="predicted"/>
<feature type="compositionally biased region" description="Low complexity" evidence="1">
    <location>
        <begin position="150"/>
        <end position="183"/>
    </location>
</feature>
<evidence type="ECO:0000256" key="1">
    <source>
        <dbReference type="SAM" id="MobiDB-lite"/>
    </source>
</evidence>
<evidence type="ECO:0000313" key="3">
    <source>
        <dbReference type="Proteomes" id="UP000322245"/>
    </source>
</evidence>
<feature type="compositionally biased region" description="Polar residues" evidence="1">
    <location>
        <begin position="1"/>
        <end position="22"/>
    </location>
</feature>
<feature type="compositionally biased region" description="Polar residues" evidence="1">
    <location>
        <begin position="207"/>
        <end position="231"/>
    </location>
</feature>
<accession>A0A5D3AKX0</accession>
<keyword evidence="3" id="KW-1185">Reference proteome</keyword>
<sequence length="346" mass="37495">MSGSNDQPQSYDYSQPTFNPDQTYEYDESGQGYDNYGLSMTGGTQQYGGASGASLESYGASQQQQTAQPSSDTSSRKRAKPRKAEASNSTAPATLEDDDAVPPFVDESAYNQPTFDPDRSYDESGQHYDMYSGLPMTDASMMMAGGKQQYGASGASAESYGAGTTYNNASQQQPAQPSGSSSGPKKRGRPHKDNARKAKSRKKRAEQQTNSDRLSHSSQTQVQWCPQTQEGSYASSASAVASAPLSACDMMTDDQRQFYNSKTYEERQLYGSSMGLQSHHSAGYGAGFSGTAGQMPQLGAYDDSVRMLDSQPPSIPYSPELDRDFALAQNPNRSETWWSTVMQPPQ</sequence>
<gene>
    <name evidence="2" type="ORF">B9479_008135</name>
</gene>
<feature type="compositionally biased region" description="Low complexity" evidence="1">
    <location>
        <begin position="60"/>
        <end position="73"/>
    </location>
</feature>
<dbReference type="EMBL" id="NIDF01000283">
    <property type="protein sequence ID" value="TYJ51298.1"/>
    <property type="molecule type" value="Genomic_DNA"/>
</dbReference>
<evidence type="ECO:0000313" key="2">
    <source>
        <dbReference type="EMBL" id="TYJ51298.1"/>
    </source>
</evidence>
<dbReference type="AlphaFoldDB" id="A0A5D3AKX0"/>
<feature type="region of interest" description="Disordered" evidence="1">
    <location>
        <begin position="1"/>
        <end position="133"/>
    </location>
</feature>
<comment type="caution">
    <text evidence="2">The sequence shown here is derived from an EMBL/GenBank/DDBJ whole genome shotgun (WGS) entry which is preliminary data.</text>
</comment>
<protein>
    <submittedName>
        <fullName evidence="2">Uncharacterized protein</fullName>
    </submittedName>
</protein>
<feature type="compositionally biased region" description="Basic and acidic residues" evidence="1">
    <location>
        <begin position="116"/>
        <end position="126"/>
    </location>
</feature>
<name>A0A5D3AKX0_9TREE</name>
<dbReference type="Proteomes" id="UP000322245">
    <property type="component" value="Unassembled WGS sequence"/>
</dbReference>